<gene>
    <name evidence="1" type="ORF">ACFSBW_09960</name>
</gene>
<sequence>MTGSDDSILEVLEESDSALSMKGIEVNSYVLGNTIPYPTIQRRVPKLVEAGLIDQLEEYDKWYLISEDGSAYLEGEHTPPDLED</sequence>
<evidence type="ECO:0000313" key="1">
    <source>
        <dbReference type="EMBL" id="MFD1642195.1"/>
    </source>
</evidence>
<dbReference type="Proteomes" id="UP001597052">
    <property type="component" value="Unassembled WGS sequence"/>
</dbReference>
<accession>A0ABD6D7I7</accession>
<proteinExistence type="predicted"/>
<protein>
    <submittedName>
        <fullName evidence="1">ArsR family transcriptional regulator</fullName>
    </submittedName>
</protein>
<comment type="caution">
    <text evidence="1">The sequence shown here is derived from an EMBL/GenBank/DDBJ whole genome shotgun (WGS) entry which is preliminary data.</text>
</comment>
<dbReference type="InterPro" id="IPR036388">
    <property type="entry name" value="WH-like_DNA-bd_sf"/>
</dbReference>
<dbReference type="RefSeq" id="WP_256395434.1">
    <property type="nucleotide sequence ID" value="NZ_JANHDJ010000002.1"/>
</dbReference>
<dbReference type="Gene3D" id="1.10.10.10">
    <property type="entry name" value="Winged helix-like DNA-binding domain superfamily/Winged helix DNA-binding domain"/>
    <property type="match status" value="1"/>
</dbReference>
<keyword evidence="2" id="KW-1185">Reference proteome</keyword>
<dbReference type="EMBL" id="JBHUDM010000002">
    <property type="protein sequence ID" value="MFD1642195.1"/>
    <property type="molecule type" value="Genomic_DNA"/>
</dbReference>
<dbReference type="AlphaFoldDB" id="A0ABD6D7I7"/>
<name>A0ABD6D7I7_9EURY</name>
<organism evidence="1 2">
    <name type="scientific">Halohasta litorea</name>
    <dbReference type="NCBI Taxonomy" id="869891"/>
    <lineage>
        <taxon>Archaea</taxon>
        <taxon>Methanobacteriati</taxon>
        <taxon>Methanobacteriota</taxon>
        <taxon>Stenosarchaea group</taxon>
        <taxon>Halobacteria</taxon>
        <taxon>Halobacteriales</taxon>
        <taxon>Haloferacaceae</taxon>
        <taxon>Halohasta</taxon>
    </lineage>
</organism>
<evidence type="ECO:0000313" key="2">
    <source>
        <dbReference type="Proteomes" id="UP001597052"/>
    </source>
</evidence>
<reference evidence="1 2" key="1">
    <citation type="journal article" date="2019" name="Int. J. Syst. Evol. Microbiol.">
        <title>The Global Catalogue of Microorganisms (GCM) 10K type strain sequencing project: providing services to taxonomists for standard genome sequencing and annotation.</title>
        <authorList>
            <consortium name="The Broad Institute Genomics Platform"/>
            <consortium name="The Broad Institute Genome Sequencing Center for Infectious Disease"/>
            <person name="Wu L."/>
            <person name="Ma J."/>
        </authorList>
    </citation>
    <scope>NUCLEOTIDE SEQUENCE [LARGE SCALE GENOMIC DNA]</scope>
    <source>
        <strain evidence="1 2">CGMCC 1.10593</strain>
    </source>
</reference>